<dbReference type="EMBL" id="CP073767">
    <property type="protein sequence ID" value="UWZ54496.1"/>
    <property type="molecule type" value="Genomic_DNA"/>
</dbReference>
<dbReference type="KEGG" id="daur:Daura_50085"/>
<dbReference type="InterPro" id="IPR016181">
    <property type="entry name" value="Acyl_CoA_acyltransferase"/>
</dbReference>
<dbReference type="Proteomes" id="UP001058003">
    <property type="component" value="Chromosome"/>
</dbReference>
<keyword evidence="3" id="KW-1185">Reference proteome</keyword>
<dbReference type="CDD" id="cd04301">
    <property type="entry name" value="NAT_SF"/>
    <property type="match status" value="1"/>
</dbReference>
<dbReference type="GO" id="GO:0016747">
    <property type="term" value="F:acyltransferase activity, transferring groups other than amino-acyl groups"/>
    <property type="evidence" value="ECO:0007669"/>
    <property type="project" value="InterPro"/>
</dbReference>
<evidence type="ECO:0000313" key="3">
    <source>
        <dbReference type="Proteomes" id="UP001058003"/>
    </source>
</evidence>
<dbReference type="AlphaFoldDB" id="A0A9Q9IEZ8"/>
<organism evidence="2 3">
    <name type="scientific">Dactylosporangium aurantiacum</name>
    <dbReference type="NCBI Taxonomy" id="35754"/>
    <lineage>
        <taxon>Bacteria</taxon>
        <taxon>Bacillati</taxon>
        <taxon>Actinomycetota</taxon>
        <taxon>Actinomycetes</taxon>
        <taxon>Micromonosporales</taxon>
        <taxon>Micromonosporaceae</taxon>
        <taxon>Dactylosporangium</taxon>
    </lineage>
</organism>
<dbReference type="InterPro" id="IPR000182">
    <property type="entry name" value="GNAT_dom"/>
</dbReference>
<proteinExistence type="predicted"/>
<dbReference type="Gene3D" id="3.40.630.30">
    <property type="match status" value="1"/>
</dbReference>
<evidence type="ECO:0000313" key="2">
    <source>
        <dbReference type="EMBL" id="UWZ54496.1"/>
    </source>
</evidence>
<dbReference type="SUPFAM" id="SSF55729">
    <property type="entry name" value="Acyl-CoA N-acyltransferases (Nat)"/>
    <property type="match status" value="1"/>
</dbReference>
<gene>
    <name evidence="2" type="ORF">Daura_50085</name>
</gene>
<protein>
    <submittedName>
        <fullName evidence="2">GNAT family N-acetyltransferase</fullName>
    </submittedName>
</protein>
<name>A0A9Q9IEZ8_9ACTN</name>
<dbReference type="Pfam" id="PF00583">
    <property type="entry name" value="Acetyltransf_1"/>
    <property type="match status" value="1"/>
</dbReference>
<feature type="domain" description="N-acetyltransferase" evidence="1">
    <location>
        <begin position="181"/>
        <end position="318"/>
    </location>
</feature>
<evidence type="ECO:0000259" key="1">
    <source>
        <dbReference type="PROSITE" id="PS51186"/>
    </source>
</evidence>
<sequence length="318" mass="34540">MRFRPVAPFGADLDRVLALTSVEPVWSLPADRYRAEAAAGQYRSEWTWIAEDDGGRVLARALWWGQRDSTFPLALDCLLTADEVPAAERAALAAALLDAGHAAIQAPHPPLYNLMGLPRSWRTDPAVAAGVAWRREAAHRAGLTSEVERLQYEWTPAAGLPAAPSRLVFTPEPDDETFLAAMVRVAESTLDAQTQESHAAHGPVTAAREALAFYRDRPGERDWWRLAHTADGALAGLAIPSATPYHRNIGYLGVVPELRGRGHVSEILSYLTRFHAAAGADRVTATTDLGNHPMAAAFDRCGYHTTEVRLIFSAPPSA</sequence>
<reference evidence="2" key="1">
    <citation type="submission" date="2021-04" db="EMBL/GenBank/DDBJ databases">
        <title>Dactylosporangium aurantiacum NRRL B-8018 full assembly.</title>
        <authorList>
            <person name="Hartkoorn R.C."/>
            <person name="Beaudoing E."/>
            <person name="Hot D."/>
        </authorList>
    </citation>
    <scope>NUCLEOTIDE SEQUENCE</scope>
    <source>
        <strain evidence="2">NRRL B-8018</strain>
    </source>
</reference>
<dbReference type="RefSeq" id="WP_033362732.1">
    <property type="nucleotide sequence ID" value="NZ_CP073767.1"/>
</dbReference>
<dbReference type="PROSITE" id="PS51186">
    <property type="entry name" value="GNAT"/>
    <property type="match status" value="1"/>
</dbReference>
<dbReference type="OrthoDB" id="7942268at2"/>
<accession>A0A9Q9IEZ8</accession>